<dbReference type="OrthoDB" id="4253446at2"/>
<accession>A0A7U9Q269</accession>
<protein>
    <submittedName>
        <fullName evidence="1">Uncharacterized protein</fullName>
    </submittedName>
</protein>
<reference evidence="1 2" key="1">
    <citation type="submission" date="2018-11" db="EMBL/GenBank/DDBJ databases">
        <title>Whole genome sequence of Streptomyces chrestomyceticus NBRC 13444(T).</title>
        <authorList>
            <person name="Komaki H."/>
            <person name="Tamura T."/>
        </authorList>
    </citation>
    <scope>NUCLEOTIDE SEQUENCE [LARGE SCALE GENOMIC DNA]</scope>
    <source>
        <strain evidence="1 2">NBRC 13444</strain>
    </source>
</reference>
<evidence type="ECO:0000313" key="2">
    <source>
        <dbReference type="Proteomes" id="UP000287830"/>
    </source>
</evidence>
<name>A0A7U9Q269_9ACTN</name>
<dbReference type="GeneID" id="95625696"/>
<gene>
    <name evidence="1" type="ORF">OEIGOIKO_06989</name>
</gene>
<dbReference type="RefSeq" id="WP_125048187.1">
    <property type="nucleotide sequence ID" value="NZ_BHZC01000001.1"/>
</dbReference>
<comment type="caution">
    <text evidence="1">The sequence shown here is derived from an EMBL/GenBank/DDBJ whole genome shotgun (WGS) entry which is preliminary data.</text>
</comment>
<proteinExistence type="predicted"/>
<sequence length="94" mass="10603">MADDWTPDEATAARYAKYRRALKTAREMKEEIRQLALEDLRAGASTEELAALTGETAEVYRRLARAHDIEPPAAYKSRAELFRQCAGREDGESD</sequence>
<dbReference type="EMBL" id="BHZC01000001">
    <property type="protein sequence ID" value="GCD39160.1"/>
    <property type="molecule type" value="Genomic_DNA"/>
</dbReference>
<evidence type="ECO:0000313" key="1">
    <source>
        <dbReference type="EMBL" id="GCD39160.1"/>
    </source>
</evidence>
<dbReference type="AlphaFoldDB" id="A0A7U9Q269"/>
<organism evidence="1 2">
    <name type="scientific">Streptomyces chrestomyceticus JCM 4735</name>
    <dbReference type="NCBI Taxonomy" id="1306181"/>
    <lineage>
        <taxon>Bacteria</taxon>
        <taxon>Bacillati</taxon>
        <taxon>Actinomycetota</taxon>
        <taxon>Actinomycetes</taxon>
        <taxon>Kitasatosporales</taxon>
        <taxon>Streptomycetaceae</taxon>
        <taxon>Streptomyces</taxon>
    </lineage>
</organism>
<dbReference type="Proteomes" id="UP000287830">
    <property type="component" value="Unassembled WGS sequence"/>
</dbReference>